<organism evidence="1 2">
    <name type="scientific">Rhizobium rhizogenes</name>
    <name type="common">Agrobacterium rhizogenes</name>
    <dbReference type="NCBI Taxonomy" id="359"/>
    <lineage>
        <taxon>Bacteria</taxon>
        <taxon>Pseudomonadati</taxon>
        <taxon>Pseudomonadota</taxon>
        <taxon>Alphaproteobacteria</taxon>
        <taxon>Hyphomicrobiales</taxon>
        <taxon>Rhizobiaceae</taxon>
        <taxon>Rhizobium/Agrobacterium group</taxon>
        <taxon>Rhizobium</taxon>
    </lineage>
</organism>
<dbReference type="InterPro" id="IPR010297">
    <property type="entry name" value="DUF900_hydrolase"/>
</dbReference>
<accession>A0AA88EY98</accession>
<dbReference type="PIRSF" id="PIRSF033909">
    <property type="entry name" value="UCP033909"/>
    <property type="match status" value="1"/>
</dbReference>
<protein>
    <submittedName>
        <fullName evidence="1">Alpha/beta fold hydrolase</fullName>
    </submittedName>
</protein>
<keyword evidence="1" id="KW-0378">Hydrolase</keyword>
<dbReference type="Pfam" id="PF05990">
    <property type="entry name" value="DUF900"/>
    <property type="match status" value="1"/>
</dbReference>
<dbReference type="PANTHER" id="PTHR36513">
    <property type="entry name" value="ABC TRANSMEMBRANE TYPE-1 DOMAIN-CONTAINING PROTEIN"/>
    <property type="match status" value="1"/>
</dbReference>
<proteinExistence type="predicted"/>
<evidence type="ECO:0000313" key="1">
    <source>
        <dbReference type="EMBL" id="KAA3500465.1"/>
    </source>
</evidence>
<dbReference type="InterPro" id="IPR014586">
    <property type="entry name" value="UCP033909"/>
</dbReference>
<dbReference type="InterPro" id="IPR029058">
    <property type="entry name" value="AB_hydrolase_fold"/>
</dbReference>
<reference evidence="1 2" key="1">
    <citation type="submission" date="2018-08" db="EMBL/GenBank/DDBJ databases">
        <title>Crown Gall in kiwifruit.</title>
        <authorList>
            <person name="Visnovsky S.B."/>
            <person name="Pitman A.R."/>
        </authorList>
    </citation>
    <scope>NUCLEOTIDE SEQUENCE [LARGE SCALE GENOMIC DNA]</scope>
    <source>
        <strain evidence="1 2">SBV_302_78_2</strain>
    </source>
</reference>
<sequence>MVGKPRYFGVYTLQAFCLLLSVSVLLLLASCARPGQSTLTVVKPVQGTLQQTILVVTTREPDKLGNNGFTSERSQDPTYLRVVVSVPPGHKPGTIEWPRGMPNAASSFAVIESKVISHEQFVGMATANRKALVFVHGYNNNFQESLFRLVQISADAGVRSTPVLFAWPSRANFSSYLSDRDSSNFSRDELAQTLEDLGTGKIETTILAHSMGSWLTVEALRQLRLQSNTHALSQIDQVILAAPDIDIDVFRKQLKVVGKLEKPIIVLSTQDDLALATSRWLAGASAKAGALDIDDARTIALAEERNLQIIDISDVRAPTRIRHDRFVTLATMFPRIPLQALTAGRVGTGTLSATSANSEDERILTQALELLLEDKDLAPPRRSTGSMQ</sequence>
<evidence type="ECO:0000313" key="2">
    <source>
        <dbReference type="Proteomes" id="UP000473658"/>
    </source>
</evidence>
<name>A0AA88EY98_RHIRH</name>
<dbReference type="SUPFAM" id="SSF53474">
    <property type="entry name" value="alpha/beta-Hydrolases"/>
    <property type="match status" value="1"/>
</dbReference>
<gene>
    <name evidence="1" type="ORF">DXM27_14405</name>
</gene>
<dbReference type="AlphaFoldDB" id="A0AA88EY98"/>
<dbReference type="Proteomes" id="UP000473658">
    <property type="component" value="Unassembled WGS sequence"/>
</dbReference>
<dbReference type="GO" id="GO:0016787">
    <property type="term" value="F:hydrolase activity"/>
    <property type="evidence" value="ECO:0007669"/>
    <property type="project" value="UniProtKB-KW"/>
</dbReference>
<dbReference type="PANTHER" id="PTHR36513:SF1">
    <property type="entry name" value="TRANSMEMBRANE PROTEIN"/>
    <property type="match status" value="1"/>
</dbReference>
<comment type="caution">
    <text evidence="1">The sequence shown here is derived from an EMBL/GenBank/DDBJ whole genome shotgun (WGS) entry which is preliminary data.</text>
</comment>
<dbReference type="PROSITE" id="PS51257">
    <property type="entry name" value="PROKAR_LIPOPROTEIN"/>
    <property type="match status" value="1"/>
</dbReference>
<dbReference type="Gene3D" id="3.40.50.1820">
    <property type="entry name" value="alpha/beta hydrolase"/>
    <property type="match status" value="1"/>
</dbReference>
<dbReference type="EMBL" id="QRFF01000004">
    <property type="protein sequence ID" value="KAA3500465.1"/>
    <property type="molecule type" value="Genomic_DNA"/>
</dbReference>